<gene>
    <name evidence="1" type="ORF">BN2475_810013</name>
</gene>
<accession>A0A1N7SK59</accession>
<dbReference type="EMBL" id="CYGX02000081">
    <property type="protein sequence ID" value="SIT47785.1"/>
    <property type="molecule type" value="Genomic_DNA"/>
</dbReference>
<evidence type="ECO:0000313" key="2">
    <source>
        <dbReference type="Proteomes" id="UP000187012"/>
    </source>
</evidence>
<evidence type="ECO:0000313" key="1">
    <source>
        <dbReference type="EMBL" id="SIT47785.1"/>
    </source>
</evidence>
<dbReference type="Proteomes" id="UP000187012">
    <property type="component" value="Unassembled WGS sequence"/>
</dbReference>
<sequence>MSGEDFTRLGIDAARQLLKDRLSFNGIHTTTPPVMVLSDGDRANAIAARVI</sequence>
<reference evidence="1 2" key="1">
    <citation type="submission" date="2016-12" db="EMBL/GenBank/DDBJ databases">
        <authorList>
            <person name="Song W.-J."/>
            <person name="Kurnit D.M."/>
        </authorList>
    </citation>
    <scope>NUCLEOTIDE SEQUENCE [LARGE SCALE GENOMIC DNA]</scope>
    <source>
        <strain evidence="1 2">STM7296</strain>
    </source>
</reference>
<dbReference type="AlphaFoldDB" id="A0A1N7SK59"/>
<keyword evidence="2" id="KW-1185">Reference proteome</keyword>
<protein>
    <submittedName>
        <fullName evidence="1">Uncharacterized protein</fullName>
    </submittedName>
</protein>
<name>A0A1N7SK59_9BURK</name>
<proteinExistence type="predicted"/>
<organism evidence="1 2">
    <name type="scientific">Paraburkholderia ribeironis</name>
    <dbReference type="NCBI Taxonomy" id="1247936"/>
    <lineage>
        <taxon>Bacteria</taxon>
        <taxon>Pseudomonadati</taxon>
        <taxon>Pseudomonadota</taxon>
        <taxon>Betaproteobacteria</taxon>
        <taxon>Burkholderiales</taxon>
        <taxon>Burkholderiaceae</taxon>
        <taxon>Paraburkholderia</taxon>
    </lineage>
</organism>